<dbReference type="Proteomes" id="UP000287910">
    <property type="component" value="Unassembled WGS sequence"/>
</dbReference>
<proteinExistence type="predicted"/>
<dbReference type="RefSeq" id="WP_126659670.1">
    <property type="nucleotide sequence ID" value="NZ_RYYR01000018.1"/>
</dbReference>
<organism evidence="2 3">
    <name type="scientific">Lysinibacillus antri</name>
    <dbReference type="NCBI Taxonomy" id="2498145"/>
    <lineage>
        <taxon>Bacteria</taxon>
        <taxon>Bacillati</taxon>
        <taxon>Bacillota</taxon>
        <taxon>Bacilli</taxon>
        <taxon>Bacillales</taxon>
        <taxon>Bacillaceae</taxon>
        <taxon>Lysinibacillus</taxon>
    </lineage>
</organism>
<keyword evidence="3" id="KW-1185">Reference proteome</keyword>
<feature type="region of interest" description="Disordered" evidence="1">
    <location>
        <begin position="129"/>
        <end position="235"/>
    </location>
</feature>
<sequence length="235" mass="25019">MKKKQVKKYATLTTASVMTMQLTACNTTTSVSHEVVEEEINVVDELNEQIIEQPIDEVVEDEYLASVYDSEFAGACDDWDEQDDGSYECIDENSDYYSEHFFEGVMFASLAAMAGSTIYKTYNSKNGINKKPMKVTDLTNSNSGGGTSSSYSNSGSSSVKEKTPTVKPNTNTNSTSSTSTTKNSTNNSNSSYSTSSSSNNSYTNSSTNSSSSSSYSSGKSGFSSGGTSRGGSSSS</sequence>
<dbReference type="AlphaFoldDB" id="A0A432LA18"/>
<gene>
    <name evidence="2" type="ORF">EK386_13305</name>
</gene>
<name>A0A432LA18_9BACI</name>
<evidence type="ECO:0000313" key="2">
    <source>
        <dbReference type="EMBL" id="RUL50919.1"/>
    </source>
</evidence>
<reference evidence="2 3" key="1">
    <citation type="submission" date="2018-12" db="EMBL/GenBank/DDBJ databases">
        <title>Lysinibacillus antri sp. nov., isolated from a cave soil.</title>
        <authorList>
            <person name="Narsing Rao M.P."/>
            <person name="Zhang H."/>
            <person name="Dong Z.-Y."/>
            <person name="Niu X.-K."/>
            <person name="Zhang K."/>
            <person name="Fang B.-Z."/>
            <person name="Kang Y.-Q."/>
            <person name="Xiao M."/>
            <person name="Li W.-J."/>
        </authorList>
    </citation>
    <scope>NUCLEOTIDE SEQUENCE [LARGE SCALE GENOMIC DNA]</scope>
    <source>
        <strain evidence="2 3">SYSU K30002</strain>
    </source>
</reference>
<protein>
    <submittedName>
        <fullName evidence="2">Uncharacterized protein</fullName>
    </submittedName>
</protein>
<evidence type="ECO:0000313" key="3">
    <source>
        <dbReference type="Proteomes" id="UP000287910"/>
    </source>
</evidence>
<accession>A0A432LA18</accession>
<dbReference type="EMBL" id="RYYR01000018">
    <property type="protein sequence ID" value="RUL50919.1"/>
    <property type="molecule type" value="Genomic_DNA"/>
</dbReference>
<evidence type="ECO:0000256" key="1">
    <source>
        <dbReference type="SAM" id="MobiDB-lite"/>
    </source>
</evidence>
<feature type="compositionally biased region" description="Low complexity" evidence="1">
    <location>
        <begin position="148"/>
        <end position="158"/>
    </location>
</feature>
<comment type="caution">
    <text evidence="2">The sequence shown here is derived from an EMBL/GenBank/DDBJ whole genome shotgun (WGS) entry which is preliminary data.</text>
</comment>
<feature type="compositionally biased region" description="Low complexity" evidence="1">
    <location>
        <begin position="169"/>
        <end position="222"/>
    </location>
</feature>